<evidence type="ECO:0000259" key="3">
    <source>
        <dbReference type="Pfam" id="PF13012"/>
    </source>
</evidence>
<protein>
    <submittedName>
        <fullName evidence="5">Uncharacterized protein</fullName>
    </submittedName>
</protein>
<proteinExistence type="predicted"/>
<evidence type="ECO:0000313" key="5">
    <source>
        <dbReference type="EMBL" id="KAL2319888.1"/>
    </source>
</evidence>
<gene>
    <name evidence="5" type="ORF">Fmac_028857</name>
</gene>
<organism evidence="5 6">
    <name type="scientific">Flemingia macrophylla</name>
    <dbReference type="NCBI Taxonomy" id="520843"/>
    <lineage>
        <taxon>Eukaryota</taxon>
        <taxon>Viridiplantae</taxon>
        <taxon>Streptophyta</taxon>
        <taxon>Embryophyta</taxon>
        <taxon>Tracheophyta</taxon>
        <taxon>Spermatophyta</taxon>
        <taxon>Magnoliopsida</taxon>
        <taxon>eudicotyledons</taxon>
        <taxon>Gunneridae</taxon>
        <taxon>Pentapetalae</taxon>
        <taxon>rosids</taxon>
        <taxon>fabids</taxon>
        <taxon>Fabales</taxon>
        <taxon>Fabaceae</taxon>
        <taxon>Papilionoideae</taxon>
        <taxon>50 kb inversion clade</taxon>
        <taxon>NPAAA clade</taxon>
        <taxon>indigoferoid/millettioid clade</taxon>
        <taxon>Phaseoleae</taxon>
        <taxon>Flemingia</taxon>
    </lineage>
</organism>
<dbReference type="Pfam" id="PF13012">
    <property type="entry name" value="MitMem_reg"/>
    <property type="match status" value="1"/>
</dbReference>
<keyword evidence="6" id="KW-1185">Reference proteome</keyword>
<evidence type="ECO:0000256" key="1">
    <source>
        <dbReference type="ARBA" id="ARBA00004123"/>
    </source>
</evidence>
<dbReference type="InterPro" id="IPR025151">
    <property type="entry name" value="ELYS_dom"/>
</dbReference>
<accession>A0ABD1L8P8</accession>
<name>A0ABD1L8P8_9FABA</name>
<evidence type="ECO:0000313" key="6">
    <source>
        <dbReference type="Proteomes" id="UP001603857"/>
    </source>
</evidence>
<dbReference type="Proteomes" id="UP001603857">
    <property type="component" value="Unassembled WGS sequence"/>
</dbReference>
<evidence type="ECO:0000259" key="4">
    <source>
        <dbReference type="Pfam" id="PF13934"/>
    </source>
</evidence>
<reference evidence="5 6" key="1">
    <citation type="submission" date="2024-08" db="EMBL/GenBank/DDBJ databases">
        <title>Insights into the chromosomal genome structure of Flemingia macrophylla.</title>
        <authorList>
            <person name="Ding Y."/>
            <person name="Zhao Y."/>
            <person name="Bi W."/>
            <person name="Wu M."/>
            <person name="Zhao G."/>
            <person name="Gong Y."/>
            <person name="Li W."/>
            <person name="Zhang P."/>
        </authorList>
    </citation>
    <scope>NUCLEOTIDE SEQUENCE [LARGE SCALE GENOMIC DNA]</scope>
    <source>
        <strain evidence="5">DYQJB</strain>
        <tissue evidence="5">Leaf</tissue>
    </source>
</reference>
<sequence length="225" mass="25315">MTTTFSATATASLALTSPITSPPHFRCLSRPLTPTELDSWPALPDEVSAKLIALMSLDARLKEIRSYLDLVIDGKLPLNHEILCWVTIPSEIFMLPPTCSFCMEARYGDCKTAIEACRLLPEITAQRSHPKIALKSLLERGRPDTTLMVLRWAECDGGPHMTSLRDVVTAVQVRVECGLLTEAFMHQRVLCTRVKENNFNKRASADTSEKLKGQLSSWVEWWRSW</sequence>
<dbReference type="PANTHER" id="PTHR47358:SF2">
    <property type="entry name" value="E3 UBIQUITIN-PROTEIN LIGASE HOS1"/>
    <property type="match status" value="1"/>
</dbReference>
<dbReference type="InterPro" id="IPR024969">
    <property type="entry name" value="EIF3F/CSN6-like_C"/>
</dbReference>
<dbReference type="GO" id="GO:0005634">
    <property type="term" value="C:nucleus"/>
    <property type="evidence" value="ECO:0007669"/>
    <property type="project" value="UniProtKB-SubCell"/>
</dbReference>
<comment type="subcellular location">
    <subcellularLocation>
        <location evidence="1">Nucleus</location>
    </subcellularLocation>
</comment>
<dbReference type="EMBL" id="JBGMDY010000010">
    <property type="protein sequence ID" value="KAL2319888.1"/>
    <property type="molecule type" value="Genomic_DNA"/>
</dbReference>
<dbReference type="AlphaFoldDB" id="A0ABD1L8P8"/>
<dbReference type="InterPro" id="IPR044718">
    <property type="entry name" value="HOS1"/>
</dbReference>
<dbReference type="PANTHER" id="PTHR47358">
    <property type="entry name" value="E3 UBIQUITIN-PROTEIN LIGASE HOS1"/>
    <property type="match status" value="1"/>
</dbReference>
<comment type="caution">
    <text evidence="5">The sequence shown here is derived from an EMBL/GenBank/DDBJ whole genome shotgun (WGS) entry which is preliminary data.</text>
</comment>
<feature type="domain" description="ELYS-like" evidence="4">
    <location>
        <begin position="109"/>
        <end position="201"/>
    </location>
</feature>
<evidence type="ECO:0000256" key="2">
    <source>
        <dbReference type="ARBA" id="ARBA00023242"/>
    </source>
</evidence>
<keyword evidence="2" id="KW-0539">Nucleus</keyword>
<feature type="domain" description="EIF3F/CSN6-like C-terminal" evidence="3">
    <location>
        <begin position="43"/>
        <end position="83"/>
    </location>
</feature>
<dbReference type="Pfam" id="PF13934">
    <property type="entry name" value="ELYS"/>
    <property type="match status" value="1"/>
</dbReference>